<feature type="region of interest" description="Disordered" evidence="1">
    <location>
        <begin position="1"/>
        <end position="20"/>
    </location>
</feature>
<feature type="compositionally biased region" description="Low complexity" evidence="1">
    <location>
        <begin position="1"/>
        <end position="16"/>
    </location>
</feature>
<reference evidence="2" key="1">
    <citation type="submission" date="2016-10" db="EMBL/GenBank/DDBJ databases">
        <title>Sequence of Gallionella enrichment culture.</title>
        <authorList>
            <person name="Poehlein A."/>
            <person name="Muehling M."/>
            <person name="Daniel R."/>
        </authorList>
    </citation>
    <scope>NUCLEOTIDE SEQUENCE</scope>
</reference>
<protein>
    <submittedName>
        <fullName evidence="2">Uncharacterized protein</fullName>
    </submittedName>
</protein>
<sequence length="206" mass="22611">MPRANAAARADASAGGEVRGARRDVGGRRLWVKRQLCGRWPGPMPVGRWPTARGRPGGHVCSWGRPCRRCRCACPRAPVTQVDTAAVSRSPRRCRRSWRPGGWTTLEQHRADVARHLCARRQSGEAHGASSLSLRAPRAWPRPRAPTALGGWRVPAAQRQPLACARRLPAVFPPEPRSADSCPARRQGRRRARGQARVEVGCDPIA</sequence>
<evidence type="ECO:0000313" key="2">
    <source>
        <dbReference type="EMBL" id="OIQ80313.1"/>
    </source>
</evidence>
<organism evidence="2">
    <name type="scientific">mine drainage metagenome</name>
    <dbReference type="NCBI Taxonomy" id="410659"/>
    <lineage>
        <taxon>unclassified sequences</taxon>
        <taxon>metagenomes</taxon>
        <taxon>ecological metagenomes</taxon>
    </lineage>
</organism>
<dbReference type="EMBL" id="MLJW01001078">
    <property type="protein sequence ID" value="OIQ80313.1"/>
    <property type="molecule type" value="Genomic_DNA"/>
</dbReference>
<feature type="region of interest" description="Disordered" evidence="1">
    <location>
        <begin position="175"/>
        <end position="206"/>
    </location>
</feature>
<proteinExistence type="predicted"/>
<gene>
    <name evidence="2" type="ORF">GALL_379310</name>
</gene>
<accession>A0A1J5Q9K4</accession>
<evidence type="ECO:0000256" key="1">
    <source>
        <dbReference type="SAM" id="MobiDB-lite"/>
    </source>
</evidence>
<name>A0A1J5Q9K4_9ZZZZ</name>
<comment type="caution">
    <text evidence="2">The sequence shown here is derived from an EMBL/GenBank/DDBJ whole genome shotgun (WGS) entry which is preliminary data.</text>
</comment>
<dbReference type="AlphaFoldDB" id="A0A1J5Q9K4"/>